<sequence length="189" mass="22018">MFSAPSGAGKTTIVKELLKTFPELKYSVSATTRKKRPGEIDGVDYYFLTEEEFKKKIENGEFVEWEKFYDYYYGTLKKSVEDNLANGYNTVFEVDVKGALNIKKIFPDAVLIFIVPPDIEALKKRLLNRRTETEEDLKKRIERAEMELGYKDKFDYVVENSDLQRAIEEVKKIINKEISEVNYHDTQTG</sequence>
<dbReference type="AlphaFoldDB" id="I6ZSD4"/>
<comment type="subcellular location">
    <subcellularLocation>
        <location evidence="2 13">Cytoplasm</location>
    </subcellularLocation>
</comment>
<dbReference type="Proteomes" id="UP000009011">
    <property type="component" value="Chromosome"/>
</dbReference>
<evidence type="ECO:0000259" key="15">
    <source>
        <dbReference type="PROSITE" id="PS50052"/>
    </source>
</evidence>
<evidence type="ECO:0000256" key="1">
    <source>
        <dbReference type="ARBA" id="ARBA00003531"/>
    </source>
</evidence>
<dbReference type="PROSITE" id="PS00856">
    <property type="entry name" value="GUANYLATE_KINASE_1"/>
    <property type="match status" value="1"/>
</dbReference>
<dbReference type="PANTHER" id="PTHR23117:SF13">
    <property type="entry name" value="GUANYLATE KINASE"/>
    <property type="match status" value="1"/>
</dbReference>
<evidence type="ECO:0000256" key="13">
    <source>
        <dbReference type="HAMAP-Rule" id="MF_00328"/>
    </source>
</evidence>
<dbReference type="GO" id="GO:0004385">
    <property type="term" value="F:GMP kinase activity"/>
    <property type="evidence" value="ECO:0007669"/>
    <property type="project" value="UniProtKB-UniRule"/>
</dbReference>
<evidence type="ECO:0000256" key="7">
    <source>
        <dbReference type="ARBA" id="ARBA00022679"/>
    </source>
</evidence>
<keyword evidence="9 13" id="KW-0418">Kinase</keyword>
<feature type="domain" description="Guanylate kinase-like" evidence="15">
    <location>
        <begin position="1"/>
        <end position="175"/>
    </location>
</feature>
<gene>
    <name evidence="13" type="primary">gmk</name>
    <name evidence="16" type="ordered locus">MROS_1695</name>
</gene>
<evidence type="ECO:0000256" key="11">
    <source>
        <dbReference type="ARBA" id="ARBA00030128"/>
    </source>
</evidence>
<keyword evidence="14" id="KW-0175">Coiled coil</keyword>
<dbReference type="STRING" id="1191523.MROS_1695"/>
<keyword evidence="6 13" id="KW-0963">Cytoplasm</keyword>
<keyword evidence="7 13" id="KW-0808">Transferase</keyword>
<dbReference type="HOGENOM" id="CLU_001715_1_2_10"/>
<dbReference type="PANTHER" id="PTHR23117">
    <property type="entry name" value="GUANYLATE KINASE-RELATED"/>
    <property type="match status" value="1"/>
</dbReference>
<dbReference type="Pfam" id="PF00625">
    <property type="entry name" value="Guanylate_kin"/>
    <property type="match status" value="1"/>
</dbReference>
<dbReference type="InterPro" id="IPR027417">
    <property type="entry name" value="P-loop_NTPase"/>
</dbReference>
<dbReference type="Gene3D" id="3.40.50.300">
    <property type="entry name" value="P-loop containing nucleotide triphosphate hydrolases"/>
    <property type="match status" value="1"/>
</dbReference>
<dbReference type="FunFam" id="3.30.63.10:FF:000005">
    <property type="entry name" value="Guanylate kinase"/>
    <property type="match status" value="1"/>
</dbReference>
<dbReference type="PATRIC" id="fig|1191523.3.peg.1796"/>
<evidence type="ECO:0000256" key="9">
    <source>
        <dbReference type="ARBA" id="ARBA00022777"/>
    </source>
</evidence>
<feature type="coiled-coil region" evidence="14">
    <location>
        <begin position="127"/>
        <end position="180"/>
    </location>
</feature>
<dbReference type="eggNOG" id="COG0194">
    <property type="taxonomic scope" value="Bacteria"/>
</dbReference>
<dbReference type="KEGG" id="mro:MROS_1695"/>
<evidence type="ECO:0000256" key="12">
    <source>
        <dbReference type="ARBA" id="ARBA00048594"/>
    </source>
</evidence>
<evidence type="ECO:0000256" key="14">
    <source>
        <dbReference type="SAM" id="Coils"/>
    </source>
</evidence>
<dbReference type="InterPro" id="IPR017665">
    <property type="entry name" value="Guanylate_kinase"/>
</dbReference>
<dbReference type="SUPFAM" id="SSF52540">
    <property type="entry name" value="P-loop containing nucleoside triphosphate hydrolases"/>
    <property type="match status" value="1"/>
</dbReference>
<evidence type="ECO:0000256" key="2">
    <source>
        <dbReference type="ARBA" id="ARBA00004496"/>
    </source>
</evidence>
<protein>
    <recommendedName>
        <fullName evidence="5 13">Guanylate kinase</fullName>
        <ecNumber evidence="4 13">2.7.4.8</ecNumber>
    </recommendedName>
    <alternativeName>
        <fullName evidence="11 13">GMP kinase</fullName>
    </alternativeName>
</protein>
<feature type="binding site" evidence="13">
    <location>
        <begin position="4"/>
        <end position="11"/>
    </location>
    <ligand>
        <name>ATP</name>
        <dbReference type="ChEBI" id="CHEBI:30616"/>
    </ligand>
</feature>
<evidence type="ECO:0000256" key="4">
    <source>
        <dbReference type="ARBA" id="ARBA00012961"/>
    </source>
</evidence>
<evidence type="ECO:0000256" key="6">
    <source>
        <dbReference type="ARBA" id="ARBA00022490"/>
    </source>
</evidence>
<proteinExistence type="inferred from homology"/>
<name>I6ZSD4_MELRP</name>
<dbReference type="GO" id="GO:0005829">
    <property type="term" value="C:cytosol"/>
    <property type="evidence" value="ECO:0007669"/>
    <property type="project" value="TreeGrafter"/>
</dbReference>
<dbReference type="InterPro" id="IPR008145">
    <property type="entry name" value="GK/Ca_channel_bsu"/>
</dbReference>
<keyword evidence="17" id="KW-1185">Reference proteome</keyword>
<dbReference type="CDD" id="cd00071">
    <property type="entry name" value="GMPK"/>
    <property type="match status" value="1"/>
</dbReference>
<dbReference type="InterPro" id="IPR020590">
    <property type="entry name" value="Guanylate_kinase_CS"/>
</dbReference>
<accession>I6ZSD4</accession>
<dbReference type="SMART" id="SM00072">
    <property type="entry name" value="GuKc"/>
    <property type="match status" value="1"/>
</dbReference>
<dbReference type="GO" id="GO:0005524">
    <property type="term" value="F:ATP binding"/>
    <property type="evidence" value="ECO:0007669"/>
    <property type="project" value="UniProtKB-UniRule"/>
</dbReference>
<evidence type="ECO:0000313" key="16">
    <source>
        <dbReference type="EMBL" id="AFN74929.1"/>
    </source>
</evidence>
<evidence type="ECO:0000256" key="10">
    <source>
        <dbReference type="ARBA" id="ARBA00022840"/>
    </source>
</evidence>
<dbReference type="HAMAP" id="MF_00328">
    <property type="entry name" value="Guanylate_kinase"/>
    <property type="match status" value="1"/>
</dbReference>
<dbReference type="EMBL" id="CP003557">
    <property type="protein sequence ID" value="AFN74929.1"/>
    <property type="molecule type" value="Genomic_DNA"/>
</dbReference>
<evidence type="ECO:0000313" key="17">
    <source>
        <dbReference type="Proteomes" id="UP000009011"/>
    </source>
</evidence>
<dbReference type="InterPro" id="IPR008144">
    <property type="entry name" value="Guanylate_kin-like_dom"/>
</dbReference>
<comment type="function">
    <text evidence="1 13">Essential for recycling GMP and indirectly, cGMP.</text>
</comment>
<dbReference type="NCBIfam" id="TIGR03263">
    <property type="entry name" value="guanyl_kin"/>
    <property type="match status" value="1"/>
</dbReference>
<organism evidence="16 17">
    <name type="scientific">Melioribacter roseus (strain DSM 23840 / JCM 17771 / VKM B-2668 / P3M-2)</name>
    <dbReference type="NCBI Taxonomy" id="1191523"/>
    <lineage>
        <taxon>Bacteria</taxon>
        <taxon>Pseudomonadati</taxon>
        <taxon>Ignavibacteriota</taxon>
        <taxon>Ignavibacteria</taxon>
        <taxon>Ignavibacteriales</taxon>
        <taxon>Melioribacteraceae</taxon>
        <taxon>Melioribacter</taxon>
    </lineage>
</organism>
<reference evidence="16 17" key="1">
    <citation type="journal article" date="2013" name="PLoS ONE">
        <title>Genomic analysis of Melioribacter roseus, facultatively anaerobic organotrophic bacterium representing a novel deep lineage within Bacteriodetes/Chlorobi group.</title>
        <authorList>
            <person name="Kadnikov V.V."/>
            <person name="Mardanov A.V."/>
            <person name="Podosokorskaya O.A."/>
            <person name="Gavrilov S.N."/>
            <person name="Kublanov I.V."/>
            <person name="Beletsky A.V."/>
            <person name="Bonch-Osmolovskaya E.A."/>
            <person name="Ravin N.V."/>
        </authorList>
    </citation>
    <scope>NUCLEOTIDE SEQUENCE [LARGE SCALE GENOMIC DNA]</scope>
    <source>
        <strain evidence="17">JCM 17771 / P3M-2</strain>
    </source>
</reference>
<dbReference type="Gene3D" id="3.30.63.10">
    <property type="entry name" value="Guanylate Kinase phosphate binding domain"/>
    <property type="match status" value="1"/>
</dbReference>
<evidence type="ECO:0000256" key="3">
    <source>
        <dbReference type="ARBA" id="ARBA00005790"/>
    </source>
</evidence>
<evidence type="ECO:0000256" key="8">
    <source>
        <dbReference type="ARBA" id="ARBA00022741"/>
    </source>
</evidence>
<dbReference type="EC" id="2.7.4.8" evidence="4 13"/>
<dbReference type="PROSITE" id="PS50052">
    <property type="entry name" value="GUANYLATE_KINASE_2"/>
    <property type="match status" value="1"/>
</dbReference>
<evidence type="ECO:0000256" key="5">
    <source>
        <dbReference type="ARBA" id="ARBA00016296"/>
    </source>
</evidence>
<comment type="similarity">
    <text evidence="3 13">Belongs to the guanylate kinase family.</text>
</comment>
<keyword evidence="10 13" id="KW-0067">ATP-binding</keyword>
<keyword evidence="8 13" id="KW-0547">Nucleotide-binding</keyword>
<comment type="catalytic activity">
    <reaction evidence="12 13">
        <text>GMP + ATP = GDP + ADP</text>
        <dbReference type="Rhea" id="RHEA:20780"/>
        <dbReference type="ChEBI" id="CHEBI:30616"/>
        <dbReference type="ChEBI" id="CHEBI:58115"/>
        <dbReference type="ChEBI" id="CHEBI:58189"/>
        <dbReference type="ChEBI" id="CHEBI:456216"/>
        <dbReference type="EC" id="2.7.4.8"/>
    </reaction>
</comment>